<name>A0A2N0P694_9GLOM</name>
<feature type="compositionally biased region" description="Basic and acidic residues" evidence="1">
    <location>
        <begin position="32"/>
        <end position="65"/>
    </location>
</feature>
<reference evidence="2 3" key="1">
    <citation type="submission" date="2016-04" db="EMBL/GenBank/DDBJ databases">
        <title>Genome analyses suggest a sexual origin of heterokaryosis in a supposedly ancient asexual fungus.</title>
        <authorList>
            <person name="Ropars J."/>
            <person name="Sedzielewska K."/>
            <person name="Noel J."/>
            <person name="Charron P."/>
            <person name="Farinelli L."/>
            <person name="Marton T."/>
            <person name="Kruger M."/>
            <person name="Pelin A."/>
            <person name="Brachmann A."/>
            <person name="Corradi N."/>
        </authorList>
    </citation>
    <scope>NUCLEOTIDE SEQUENCE [LARGE SCALE GENOMIC DNA]</scope>
    <source>
        <strain evidence="2 3">A5</strain>
    </source>
</reference>
<evidence type="ECO:0000313" key="3">
    <source>
        <dbReference type="Proteomes" id="UP000232722"/>
    </source>
</evidence>
<feature type="region of interest" description="Disordered" evidence="1">
    <location>
        <begin position="22"/>
        <end position="135"/>
    </location>
</feature>
<accession>A0A2N0P694</accession>
<reference evidence="2 3" key="2">
    <citation type="submission" date="2017-09" db="EMBL/GenBank/DDBJ databases">
        <title>Extensive intraspecific genome diversity in a model arbuscular mycorrhizal fungus.</title>
        <authorList>
            <person name="Chen E.C."/>
            <person name="Morin E."/>
            <person name="Beaudet D."/>
            <person name="Noel J."/>
            <person name="Ndikumana S."/>
            <person name="Charron P."/>
            <person name="St-Onge C."/>
            <person name="Giorgi J."/>
            <person name="Grigoriev I.V."/>
            <person name="Roux C."/>
            <person name="Martin F.M."/>
            <person name="Corradi N."/>
        </authorList>
    </citation>
    <scope>NUCLEOTIDE SEQUENCE [LARGE SCALE GENOMIC DNA]</scope>
    <source>
        <strain evidence="2 3">A5</strain>
    </source>
</reference>
<dbReference type="Proteomes" id="UP000232722">
    <property type="component" value="Unassembled WGS sequence"/>
</dbReference>
<feature type="compositionally biased region" description="Basic residues" evidence="1">
    <location>
        <begin position="66"/>
        <end position="75"/>
    </location>
</feature>
<organism evidence="2 3">
    <name type="scientific">Rhizophagus irregularis</name>
    <dbReference type="NCBI Taxonomy" id="588596"/>
    <lineage>
        <taxon>Eukaryota</taxon>
        <taxon>Fungi</taxon>
        <taxon>Fungi incertae sedis</taxon>
        <taxon>Mucoromycota</taxon>
        <taxon>Glomeromycotina</taxon>
        <taxon>Glomeromycetes</taxon>
        <taxon>Glomerales</taxon>
        <taxon>Glomeraceae</taxon>
        <taxon>Rhizophagus</taxon>
    </lineage>
</organism>
<gene>
    <name evidence="2" type="ORF">RhiirA5_454188</name>
</gene>
<evidence type="ECO:0000313" key="2">
    <source>
        <dbReference type="EMBL" id="PKC02356.1"/>
    </source>
</evidence>
<protein>
    <submittedName>
        <fullName evidence="2">Uncharacterized protein</fullName>
    </submittedName>
</protein>
<dbReference type="EMBL" id="LLXJ01001400">
    <property type="protein sequence ID" value="PKC02356.1"/>
    <property type="molecule type" value="Genomic_DNA"/>
</dbReference>
<dbReference type="AlphaFoldDB" id="A0A2N0P694"/>
<evidence type="ECO:0000256" key="1">
    <source>
        <dbReference type="SAM" id="MobiDB-lite"/>
    </source>
</evidence>
<comment type="caution">
    <text evidence="2">The sequence shown here is derived from an EMBL/GenBank/DDBJ whole genome shotgun (WGS) entry which is preliminary data.</text>
</comment>
<dbReference type="VEuPathDB" id="FungiDB:RhiirA1_486714"/>
<dbReference type="VEuPathDB" id="FungiDB:RhiirFUN_015754"/>
<sequence>MSIPNCRPCSFAHILNKTVMKRRKVPEETNEERETHLARDQKRKIPEETHEEYEARLEAEEEVRRARARNKYQLRKARETPKQFAARLSQNKPNIRRKRVSESSGSIQTSDRKLLRKFRSSRNGDNEDYGAVKIT</sequence>
<proteinExistence type="predicted"/>